<keyword evidence="1" id="KW-0449">Lipoprotein</keyword>
<dbReference type="Proteomes" id="UP000308489">
    <property type="component" value="Chromosome 1"/>
</dbReference>
<dbReference type="EMBL" id="LR590481">
    <property type="protein sequence ID" value="VTQ81589.1"/>
    <property type="molecule type" value="Genomic_DNA"/>
</dbReference>
<accession>A0A4U9QTJ5</accession>
<protein>
    <submittedName>
        <fullName evidence="1">Putative lipoprotein</fullName>
    </submittedName>
</protein>
<gene>
    <name evidence="1" type="ORF">NCTC503_00032</name>
</gene>
<dbReference type="PROSITE" id="PS51257">
    <property type="entry name" value="PROKAR_LIPOPROTEIN"/>
    <property type="match status" value="1"/>
</dbReference>
<dbReference type="RefSeq" id="WP_138208899.1">
    <property type="nucleotide sequence ID" value="NZ_CBCRUQ010000025.1"/>
</dbReference>
<dbReference type="Gene3D" id="1.20.120.20">
    <property type="entry name" value="Apolipoprotein"/>
    <property type="match status" value="1"/>
</dbReference>
<evidence type="ECO:0000313" key="1">
    <source>
        <dbReference type="EMBL" id="VTQ81589.1"/>
    </source>
</evidence>
<reference evidence="1 2" key="1">
    <citation type="submission" date="2019-05" db="EMBL/GenBank/DDBJ databases">
        <authorList>
            <consortium name="Pathogen Informatics"/>
        </authorList>
    </citation>
    <scope>NUCLEOTIDE SEQUENCE [LARGE SCALE GENOMIC DNA]</scope>
    <source>
        <strain evidence="1 2">NCTC503</strain>
    </source>
</reference>
<dbReference type="KEGG" id="hhw:NCTC503_00032"/>
<dbReference type="OrthoDB" id="9769193at2"/>
<dbReference type="AlphaFoldDB" id="A0A4U9QTJ5"/>
<proteinExistence type="predicted"/>
<keyword evidence="2" id="KW-1185">Reference proteome</keyword>
<sequence length="192" mass="21438">MKKLLSLVLTGAIVFSFTGCENMQKAQNETEKQTKNIGNQVEKQSENVGENVQKQSENLGENVQKQTKNVGEQVEKQSENIQNQFGIDNLMDQFRKAGFAIGANEKIPFENLGAKNGYRVKVDNDVIDVYEFDMNNLSAEGKKVTDEAKKGTVNISGTRTPVKFKNGIMLVGVDKHTNKEKISEIFDKFGNK</sequence>
<evidence type="ECO:0000313" key="2">
    <source>
        <dbReference type="Proteomes" id="UP000308489"/>
    </source>
</evidence>
<name>A0A4U9QTJ5_HATHI</name>
<organism evidence="1 2">
    <name type="scientific">Hathewaya histolytica</name>
    <name type="common">Clostridium histolyticum</name>
    <dbReference type="NCBI Taxonomy" id="1498"/>
    <lineage>
        <taxon>Bacteria</taxon>
        <taxon>Bacillati</taxon>
        <taxon>Bacillota</taxon>
        <taxon>Clostridia</taxon>
        <taxon>Eubacteriales</taxon>
        <taxon>Clostridiaceae</taxon>
        <taxon>Hathewaya</taxon>
    </lineage>
</organism>